<dbReference type="InterPro" id="IPR023753">
    <property type="entry name" value="FAD/NAD-binding_dom"/>
</dbReference>
<dbReference type="InterPro" id="IPR036188">
    <property type="entry name" value="FAD/NAD-bd_sf"/>
</dbReference>
<protein>
    <submittedName>
        <fullName evidence="5">FAD-dependent oxidoreductase</fullName>
    </submittedName>
</protein>
<dbReference type="EMBL" id="JBBMFV010000004">
    <property type="protein sequence ID" value="MEO3941945.1"/>
    <property type="molecule type" value="Genomic_DNA"/>
</dbReference>
<dbReference type="Proteomes" id="UP001448614">
    <property type="component" value="Unassembled WGS sequence"/>
</dbReference>
<dbReference type="SUPFAM" id="SSF51905">
    <property type="entry name" value="FAD/NAD(P)-binding domain"/>
    <property type="match status" value="2"/>
</dbReference>
<gene>
    <name evidence="5" type="ORF">V3C41_12770</name>
</gene>
<dbReference type="RefSeq" id="WP_347782733.1">
    <property type="nucleotide sequence ID" value="NZ_JBBMFV010000004.1"/>
</dbReference>
<dbReference type="InterPro" id="IPR050260">
    <property type="entry name" value="FAD-bd_OxRdtase"/>
</dbReference>
<proteinExistence type="predicted"/>
<comment type="caution">
    <text evidence="5">The sequence shown here is derived from an EMBL/GenBank/DDBJ whole genome shotgun (WGS) entry which is preliminary data.</text>
</comment>
<feature type="domain" description="FAD/NAD(P)-binding" evidence="4">
    <location>
        <begin position="4"/>
        <end position="296"/>
    </location>
</feature>
<name>A0ABV0GTR7_PAENI</name>
<evidence type="ECO:0000256" key="3">
    <source>
        <dbReference type="ARBA" id="ARBA00022827"/>
    </source>
</evidence>
<dbReference type="Gene3D" id="3.50.50.60">
    <property type="entry name" value="FAD/NAD(P)-binding domain"/>
    <property type="match status" value="2"/>
</dbReference>
<evidence type="ECO:0000256" key="2">
    <source>
        <dbReference type="ARBA" id="ARBA00022630"/>
    </source>
</evidence>
<reference evidence="5 6" key="1">
    <citation type="journal article" date="2024" name="Appl. Microbiol. Biotechnol.">
        <title>Biosynthetic gene clusters with biotechnological applications in novel Antarctic isolates from Actinomycetota.</title>
        <authorList>
            <person name="Bruna P."/>
            <person name="Nunez-Montero K."/>
            <person name="Contreras M.J."/>
            <person name="Leal K."/>
            <person name="Garcia M."/>
            <person name="Abanto M."/>
            <person name="Barrientos L."/>
        </authorList>
    </citation>
    <scope>NUCLEOTIDE SEQUENCE [LARGE SCALE GENOMIC DNA]</scope>
    <source>
        <strain evidence="5 6">Se16.17</strain>
    </source>
</reference>
<keyword evidence="6" id="KW-1185">Reference proteome</keyword>
<organism evidence="5 6">
    <name type="scientific">Paenarthrobacter nicotinovorans</name>
    <name type="common">Arthrobacter nicotinovorans</name>
    <dbReference type="NCBI Taxonomy" id="29320"/>
    <lineage>
        <taxon>Bacteria</taxon>
        <taxon>Bacillati</taxon>
        <taxon>Actinomycetota</taxon>
        <taxon>Actinomycetes</taxon>
        <taxon>Micrococcales</taxon>
        <taxon>Micrococcaceae</taxon>
        <taxon>Paenarthrobacter</taxon>
    </lineage>
</organism>
<evidence type="ECO:0000259" key="4">
    <source>
        <dbReference type="Pfam" id="PF07992"/>
    </source>
</evidence>
<dbReference type="PRINTS" id="PR00411">
    <property type="entry name" value="PNDRDTASEI"/>
</dbReference>
<evidence type="ECO:0000313" key="6">
    <source>
        <dbReference type="Proteomes" id="UP001448614"/>
    </source>
</evidence>
<sequence>MKKQLVVVGNGMAGARVVEEILARGGADLFEITMFGEEPYGNYSRLMLSHVLSGEESVADIFLNSLPWYQANNITLHAGVRVDRIDKFSRHVFAADGRVVQYDHLIIATGSRPYLPSMEGLYSPSGTLRRGIFTFRNMEDTRRIMKFAGLGQRSDEQSRAVVVGGGFSGLAAARGLRAAGMDVRVVHSGSHLMSAQLGPDDAAILRRSVEALGIRVHTGSRTTAIRGSDRITGVGLNDQPDLDCDMVVLAAGKRPKVDVAVVSGLAVERGIVVDDHMRVLDEEGIHAVGECAQHRGEVYGQVAPVWEQAAVLADQLTGVDRRSMYLGSSVLCPQPPVACVTGIPVNPVR</sequence>
<evidence type="ECO:0000313" key="5">
    <source>
        <dbReference type="EMBL" id="MEO3941945.1"/>
    </source>
</evidence>
<keyword evidence="2" id="KW-0285">Flavoprotein</keyword>
<comment type="cofactor">
    <cofactor evidence="1">
        <name>FAD</name>
        <dbReference type="ChEBI" id="CHEBI:57692"/>
    </cofactor>
</comment>
<dbReference type="PANTHER" id="PTHR43429:SF3">
    <property type="entry name" value="NITRITE REDUCTASE [NAD(P)H]"/>
    <property type="match status" value="1"/>
</dbReference>
<dbReference type="PRINTS" id="PR00368">
    <property type="entry name" value="FADPNR"/>
</dbReference>
<evidence type="ECO:0000256" key="1">
    <source>
        <dbReference type="ARBA" id="ARBA00001974"/>
    </source>
</evidence>
<accession>A0ABV0GTR7</accession>
<dbReference type="PANTHER" id="PTHR43429">
    <property type="entry name" value="PYRIDINE NUCLEOTIDE-DISULFIDE OXIDOREDUCTASE DOMAIN-CONTAINING"/>
    <property type="match status" value="1"/>
</dbReference>
<dbReference type="Pfam" id="PF07992">
    <property type="entry name" value="Pyr_redox_2"/>
    <property type="match status" value="1"/>
</dbReference>
<keyword evidence="3" id="KW-0274">FAD</keyword>